<feature type="domain" description="Peptidase M16C associated" evidence="1">
    <location>
        <begin position="12"/>
        <end position="80"/>
    </location>
</feature>
<accession>A0ABN9LKS9</accession>
<dbReference type="EMBL" id="CAUEEQ010022485">
    <property type="protein sequence ID" value="CAJ0944455.1"/>
    <property type="molecule type" value="Genomic_DNA"/>
</dbReference>
<organism evidence="2 3">
    <name type="scientific">Ranitomeya imitator</name>
    <name type="common">mimic poison frog</name>
    <dbReference type="NCBI Taxonomy" id="111125"/>
    <lineage>
        <taxon>Eukaryota</taxon>
        <taxon>Metazoa</taxon>
        <taxon>Chordata</taxon>
        <taxon>Craniata</taxon>
        <taxon>Vertebrata</taxon>
        <taxon>Euteleostomi</taxon>
        <taxon>Amphibia</taxon>
        <taxon>Batrachia</taxon>
        <taxon>Anura</taxon>
        <taxon>Neobatrachia</taxon>
        <taxon>Hyloidea</taxon>
        <taxon>Dendrobatidae</taxon>
        <taxon>Dendrobatinae</taxon>
        <taxon>Ranitomeya</taxon>
    </lineage>
</organism>
<evidence type="ECO:0000313" key="2">
    <source>
        <dbReference type="EMBL" id="CAJ0944455.1"/>
    </source>
</evidence>
<protein>
    <recommendedName>
        <fullName evidence="1">Peptidase M16C associated domain-containing protein</fullName>
    </recommendedName>
</protein>
<dbReference type="PANTHER" id="PTHR43016:SF13">
    <property type="entry name" value="PRESEQUENCE PROTEASE, MITOCHONDRIAL"/>
    <property type="match status" value="1"/>
</dbReference>
<dbReference type="Gene3D" id="3.30.830.10">
    <property type="entry name" value="Metalloenzyme, LuxS/M16 peptidase-like"/>
    <property type="match status" value="1"/>
</dbReference>
<dbReference type="InterPro" id="IPR011249">
    <property type="entry name" value="Metalloenz_LuxS/M16"/>
</dbReference>
<proteinExistence type="predicted"/>
<dbReference type="Proteomes" id="UP001176940">
    <property type="component" value="Unassembled WGS sequence"/>
</dbReference>
<dbReference type="PANTHER" id="PTHR43016">
    <property type="entry name" value="PRESEQUENCE PROTEASE"/>
    <property type="match status" value="1"/>
</dbReference>
<evidence type="ECO:0000313" key="3">
    <source>
        <dbReference type="Proteomes" id="UP001176940"/>
    </source>
</evidence>
<name>A0ABN9LKS9_9NEOB</name>
<reference evidence="2" key="1">
    <citation type="submission" date="2023-07" db="EMBL/GenBank/DDBJ databases">
        <authorList>
            <person name="Stuckert A."/>
        </authorList>
    </citation>
    <scope>NUCLEOTIDE SEQUENCE</scope>
</reference>
<evidence type="ECO:0000259" key="1">
    <source>
        <dbReference type="Pfam" id="PF08367"/>
    </source>
</evidence>
<dbReference type="SUPFAM" id="SSF63411">
    <property type="entry name" value="LuxS/MPP-like metallohydrolase"/>
    <property type="match status" value="1"/>
</dbReference>
<keyword evidence="3" id="KW-1185">Reference proteome</keyword>
<dbReference type="Pfam" id="PF08367">
    <property type="entry name" value="M16C_assoc"/>
    <property type="match status" value="1"/>
</dbReference>
<sequence length="108" mass="12166">MQDNLHTMTLSMSPDENYYEKKDQLENEKLNQKVLALNEEERKQVYEKGLQLLELQSKPQDASCLPALKVSDIEPTIPHTDLELAYAGEPSAMKASVNDKGVYASVIL</sequence>
<gene>
    <name evidence="2" type="ORF">RIMI_LOCUS10425068</name>
</gene>
<dbReference type="InterPro" id="IPR013578">
    <property type="entry name" value="Peptidase_M16C_assoc"/>
</dbReference>
<comment type="caution">
    <text evidence="2">The sequence shown here is derived from an EMBL/GenBank/DDBJ whole genome shotgun (WGS) entry which is preliminary data.</text>
</comment>